<proteinExistence type="predicted"/>
<protein>
    <submittedName>
        <fullName evidence="2">Uncharacterized protein</fullName>
    </submittedName>
</protein>
<reference evidence="2 3" key="1">
    <citation type="submission" date="2019-05" db="EMBL/GenBank/DDBJ databases">
        <title>Another draft genome of Portunus trituberculatus and its Hox gene families provides insights of decapod evolution.</title>
        <authorList>
            <person name="Jeong J.-H."/>
            <person name="Song I."/>
            <person name="Kim S."/>
            <person name="Choi T."/>
            <person name="Kim D."/>
            <person name="Ryu S."/>
            <person name="Kim W."/>
        </authorList>
    </citation>
    <scope>NUCLEOTIDE SEQUENCE [LARGE SCALE GENOMIC DNA]</scope>
    <source>
        <tissue evidence="2">Muscle</tissue>
    </source>
</reference>
<feature type="compositionally biased region" description="Polar residues" evidence="1">
    <location>
        <begin position="113"/>
        <end position="124"/>
    </location>
</feature>
<evidence type="ECO:0000313" key="2">
    <source>
        <dbReference type="EMBL" id="MPC64501.1"/>
    </source>
</evidence>
<sequence length="124" mass="13667">MKAHRGPLTFRDRKYGWEDEAAGGVDSTMGGRAGNSASRLSGTPDATLTIFRELEIVQVEQPKKSCIGGRLATHKETMRECRGQVEDEWRANTLPPPPRLPRSSLGVQRHQSDVTVTEGPTRTP</sequence>
<name>A0A5B7GW18_PORTR</name>
<evidence type="ECO:0000313" key="3">
    <source>
        <dbReference type="Proteomes" id="UP000324222"/>
    </source>
</evidence>
<accession>A0A5B7GW18</accession>
<evidence type="ECO:0000256" key="1">
    <source>
        <dbReference type="SAM" id="MobiDB-lite"/>
    </source>
</evidence>
<organism evidence="2 3">
    <name type="scientific">Portunus trituberculatus</name>
    <name type="common">Swimming crab</name>
    <name type="synonym">Neptunus trituberculatus</name>
    <dbReference type="NCBI Taxonomy" id="210409"/>
    <lineage>
        <taxon>Eukaryota</taxon>
        <taxon>Metazoa</taxon>
        <taxon>Ecdysozoa</taxon>
        <taxon>Arthropoda</taxon>
        <taxon>Crustacea</taxon>
        <taxon>Multicrustacea</taxon>
        <taxon>Malacostraca</taxon>
        <taxon>Eumalacostraca</taxon>
        <taxon>Eucarida</taxon>
        <taxon>Decapoda</taxon>
        <taxon>Pleocyemata</taxon>
        <taxon>Brachyura</taxon>
        <taxon>Eubrachyura</taxon>
        <taxon>Portunoidea</taxon>
        <taxon>Portunidae</taxon>
        <taxon>Portuninae</taxon>
        <taxon>Portunus</taxon>
    </lineage>
</organism>
<dbReference type="Proteomes" id="UP000324222">
    <property type="component" value="Unassembled WGS sequence"/>
</dbReference>
<gene>
    <name evidence="2" type="ORF">E2C01_058617</name>
</gene>
<dbReference type="AlphaFoldDB" id="A0A5B7GW18"/>
<feature type="region of interest" description="Disordered" evidence="1">
    <location>
        <begin position="1"/>
        <end position="43"/>
    </location>
</feature>
<comment type="caution">
    <text evidence="2">The sequence shown here is derived from an EMBL/GenBank/DDBJ whole genome shotgun (WGS) entry which is preliminary data.</text>
</comment>
<keyword evidence="3" id="KW-1185">Reference proteome</keyword>
<dbReference type="EMBL" id="VSRR010022188">
    <property type="protein sequence ID" value="MPC64501.1"/>
    <property type="molecule type" value="Genomic_DNA"/>
</dbReference>
<feature type="region of interest" description="Disordered" evidence="1">
    <location>
        <begin position="86"/>
        <end position="124"/>
    </location>
</feature>